<dbReference type="Pfam" id="PF00501">
    <property type="entry name" value="AMP-binding"/>
    <property type="match status" value="1"/>
</dbReference>
<evidence type="ECO:0000259" key="3">
    <source>
        <dbReference type="Pfam" id="PF00501"/>
    </source>
</evidence>
<evidence type="ECO:0000256" key="1">
    <source>
        <dbReference type="ARBA" id="ARBA00022450"/>
    </source>
</evidence>
<dbReference type="Gene3D" id="3.40.50.980">
    <property type="match status" value="2"/>
</dbReference>
<dbReference type="EMBL" id="KM186563">
    <property type="protein sequence ID" value="AJO61331.1"/>
    <property type="molecule type" value="Genomic_DNA"/>
</dbReference>
<dbReference type="PANTHER" id="PTHR44845:SF7">
    <property type="entry name" value="PLIPASTATIN SYNTHASE SUBUNIT D"/>
    <property type="match status" value="1"/>
</dbReference>
<protein>
    <submittedName>
        <fullName evidence="4">NRPS protein</fullName>
    </submittedName>
</protein>
<proteinExistence type="predicted"/>
<feature type="non-terminal residue" evidence="4">
    <location>
        <position position="1"/>
    </location>
</feature>
<evidence type="ECO:0000256" key="2">
    <source>
        <dbReference type="ARBA" id="ARBA00022553"/>
    </source>
</evidence>
<feature type="domain" description="AMP-dependent synthetase/ligase" evidence="3">
    <location>
        <begin position="1"/>
        <end position="228"/>
    </location>
</feature>
<dbReference type="PANTHER" id="PTHR44845">
    <property type="entry name" value="CARRIER DOMAIN-CONTAINING PROTEIN"/>
    <property type="match status" value="1"/>
</dbReference>
<feature type="non-terminal residue" evidence="4">
    <location>
        <position position="230"/>
    </location>
</feature>
<evidence type="ECO:0000313" key="4">
    <source>
        <dbReference type="EMBL" id="AJO61331.1"/>
    </source>
</evidence>
<reference evidence="4" key="1">
    <citation type="journal article" date="2015" name="Arch. Microbiol.">
        <title>The Kolumbo submarine volcano of Santorini island is a large pool of bacterial strains with antimicrobial activity.</title>
        <authorList>
            <person name="Bourbouli M."/>
            <person name="Katsifas E.A."/>
            <person name="Papathanassiou E."/>
            <person name="Karagouni A.D."/>
        </authorList>
    </citation>
    <scope>NUCLEOTIDE SEQUENCE</scope>
    <source>
        <strain evidence="4">C816</strain>
    </source>
</reference>
<keyword evidence="2" id="KW-0597">Phosphoprotein</keyword>
<organism evidence="4">
    <name type="scientific">Bacillus subtilis</name>
    <dbReference type="NCBI Taxonomy" id="1423"/>
    <lineage>
        <taxon>Bacteria</taxon>
        <taxon>Bacillati</taxon>
        <taxon>Bacillota</taxon>
        <taxon>Bacilli</taxon>
        <taxon>Bacillales</taxon>
        <taxon>Bacillaceae</taxon>
        <taxon>Bacillus</taxon>
    </lineage>
</organism>
<name>A0A0C5D8Q2_BACIU</name>
<keyword evidence="1" id="KW-0596">Phosphopantetheine</keyword>
<accession>A0A0C5D8Q2</accession>
<dbReference type="AlphaFoldDB" id="A0A0C5D8Q2"/>
<gene>
    <name evidence="4" type="primary">NRPS</name>
</gene>
<dbReference type="SUPFAM" id="SSF56801">
    <property type="entry name" value="Acetyl-CoA synthetase-like"/>
    <property type="match status" value="1"/>
</dbReference>
<sequence>VPLDPAFPNERMAHMLTDSGVSILLTQEKTRGMIEQLAIGGASTEEIENSGRSVNGAKLTPRSQPHHLTYILYTSGNTENPKGVMVEHKAIMNTLQFLEAEYPVAQEDAYLLKTNYGFDVSISELFDRFIGNGRLVILPPGAEKNPQLCMEHIQTHQVTHLNFAPAVFNVFLETVKRHTAFTEYGPVKYVMVAGEAFPKDLVKKLISIFTHARSENIYSPTETSIYATYY</sequence>
<dbReference type="InterPro" id="IPR000873">
    <property type="entry name" value="AMP-dep_synth/lig_dom"/>
</dbReference>